<sequence>MELVFATHNLNKVREIQAVLPPHITLRTLEDIGCREEIPETADTLEGNALLKATHVLKHYGMPCFADDTGLEVDALGGSPGVFSARYAGLPKNDSKNVEKLLKDLQGQPNRKARFTTVIALCTHEESRLFMGEVEGVITEFPRGNKGFGYDPVFQPEGYGETFAELSLPEKNRISHRARAFAKLLLHLKRHFPQSEDFRNK</sequence>
<dbReference type="InterPro" id="IPR002637">
    <property type="entry name" value="RdgB/HAM1"/>
</dbReference>
<feature type="binding site" evidence="10">
    <location>
        <position position="69"/>
    </location>
    <ligand>
        <name>substrate</name>
    </ligand>
</feature>
<dbReference type="SUPFAM" id="SSF52972">
    <property type="entry name" value="ITPase-like"/>
    <property type="match status" value="1"/>
</dbReference>
<keyword evidence="4 10" id="KW-0547">Nucleotide-binding</keyword>
<dbReference type="InterPro" id="IPR020922">
    <property type="entry name" value="dITP/XTP_pyrophosphatase"/>
</dbReference>
<evidence type="ECO:0000313" key="12">
    <source>
        <dbReference type="EMBL" id="NER10996.1"/>
    </source>
</evidence>
<feature type="binding site" evidence="10">
    <location>
        <begin position="7"/>
        <end position="12"/>
    </location>
    <ligand>
        <name>substrate</name>
    </ligand>
</feature>
<dbReference type="GO" id="GO:0036220">
    <property type="term" value="F:ITP diphosphatase activity"/>
    <property type="evidence" value="ECO:0007669"/>
    <property type="project" value="UniProtKB-UniRule"/>
</dbReference>
<dbReference type="NCBIfam" id="TIGR00042">
    <property type="entry name" value="RdgB/HAM1 family non-canonical purine NTP pyrophosphatase"/>
    <property type="match status" value="1"/>
</dbReference>
<dbReference type="GO" id="GO:0035870">
    <property type="term" value="F:dITP diphosphatase activity"/>
    <property type="evidence" value="ECO:0007669"/>
    <property type="project" value="UniProtKB-UniRule"/>
</dbReference>
<feature type="binding site" evidence="10">
    <location>
        <begin position="148"/>
        <end position="151"/>
    </location>
    <ligand>
        <name>substrate</name>
    </ligand>
</feature>
<dbReference type="Pfam" id="PF01725">
    <property type="entry name" value="Ham1p_like"/>
    <property type="match status" value="1"/>
</dbReference>
<comment type="catalytic activity">
    <reaction evidence="9 10">
        <text>XTP + H2O = XMP + diphosphate + H(+)</text>
        <dbReference type="Rhea" id="RHEA:28610"/>
        <dbReference type="ChEBI" id="CHEBI:15377"/>
        <dbReference type="ChEBI" id="CHEBI:15378"/>
        <dbReference type="ChEBI" id="CHEBI:33019"/>
        <dbReference type="ChEBI" id="CHEBI:57464"/>
        <dbReference type="ChEBI" id="CHEBI:61314"/>
        <dbReference type="EC" id="3.6.1.66"/>
    </reaction>
</comment>
<comment type="caution">
    <text evidence="12">The sequence shown here is derived from an EMBL/GenBank/DDBJ whole genome shotgun (WGS) entry which is preliminary data.</text>
</comment>
<evidence type="ECO:0000256" key="6">
    <source>
        <dbReference type="ARBA" id="ARBA00022842"/>
    </source>
</evidence>
<comment type="catalytic activity">
    <reaction evidence="10">
        <text>ITP + H2O = IMP + diphosphate + H(+)</text>
        <dbReference type="Rhea" id="RHEA:29399"/>
        <dbReference type="ChEBI" id="CHEBI:15377"/>
        <dbReference type="ChEBI" id="CHEBI:15378"/>
        <dbReference type="ChEBI" id="CHEBI:33019"/>
        <dbReference type="ChEBI" id="CHEBI:58053"/>
        <dbReference type="ChEBI" id="CHEBI:61402"/>
        <dbReference type="EC" id="3.6.1.66"/>
    </reaction>
</comment>
<name>A0A6P0UL79_9FLAO</name>
<dbReference type="GO" id="GO:0000166">
    <property type="term" value="F:nucleotide binding"/>
    <property type="evidence" value="ECO:0007669"/>
    <property type="project" value="UniProtKB-KW"/>
</dbReference>
<dbReference type="GO" id="GO:0036222">
    <property type="term" value="F:XTP diphosphatase activity"/>
    <property type="evidence" value="ECO:0007669"/>
    <property type="project" value="UniProtKB-UniRule"/>
</dbReference>
<comment type="similarity">
    <text evidence="1 10 11">Belongs to the HAM1 NTPase family.</text>
</comment>
<comment type="function">
    <text evidence="10">Pyrophosphatase that catalyzes the hydrolysis of nucleoside triphosphates to their monophosphate derivatives, with a high preference for the non-canonical purine nucleotides XTP (xanthosine triphosphate), dITP (deoxyinosine triphosphate) and ITP. Seems to function as a house-cleaning enzyme that removes non-canonical purine nucleotides from the nucleotide pool, thus preventing their incorporation into DNA/RNA and avoiding chromosomal lesions.</text>
</comment>
<evidence type="ECO:0000256" key="11">
    <source>
        <dbReference type="RuleBase" id="RU003781"/>
    </source>
</evidence>
<comment type="caution">
    <text evidence="10">Lacks conserved residue(s) required for the propagation of feature annotation.</text>
</comment>
<evidence type="ECO:0000256" key="1">
    <source>
        <dbReference type="ARBA" id="ARBA00008023"/>
    </source>
</evidence>
<organism evidence="12 13">
    <name type="scientific">Muriicola jejuensis</name>
    <dbReference type="NCBI Taxonomy" id="504488"/>
    <lineage>
        <taxon>Bacteria</taxon>
        <taxon>Pseudomonadati</taxon>
        <taxon>Bacteroidota</taxon>
        <taxon>Flavobacteriia</taxon>
        <taxon>Flavobacteriales</taxon>
        <taxon>Flavobacteriaceae</taxon>
        <taxon>Muriicola</taxon>
    </lineage>
</organism>
<dbReference type="RefSeq" id="WP_163693395.1">
    <property type="nucleotide sequence ID" value="NZ_FXTW01000002.1"/>
</dbReference>
<keyword evidence="7 10" id="KW-0546">Nucleotide metabolism</keyword>
<dbReference type="GO" id="GO:0005829">
    <property type="term" value="C:cytosol"/>
    <property type="evidence" value="ECO:0007669"/>
    <property type="project" value="TreeGrafter"/>
</dbReference>
<dbReference type="FunFam" id="3.90.950.10:FF:000001">
    <property type="entry name" value="dITP/XTP pyrophosphatase"/>
    <property type="match status" value="1"/>
</dbReference>
<comment type="catalytic activity">
    <reaction evidence="8 10">
        <text>dITP + H2O = dIMP + diphosphate + H(+)</text>
        <dbReference type="Rhea" id="RHEA:28342"/>
        <dbReference type="ChEBI" id="CHEBI:15377"/>
        <dbReference type="ChEBI" id="CHEBI:15378"/>
        <dbReference type="ChEBI" id="CHEBI:33019"/>
        <dbReference type="ChEBI" id="CHEBI:61194"/>
        <dbReference type="ChEBI" id="CHEBI:61382"/>
        <dbReference type="EC" id="3.6.1.66"/>
    </reaction>
</comment>
<dbReference type="GO" id="GO:0009117">
    <property type="term" value="P:nucleotide metabolic process"/>
    <property type="evidence" value="ECO:0007669"/>
    <property type="project" value="UniProtKB-KW"/>
</dbReference>
<feature type="binding site" evidence="10">
    <location>
        <position position="68"/>
    </location>
    <ligand>
        <name>Mg(2+)</name>
        <dbReference type="ChEBI" id="CHEBI:18420"/>
    </ligand>
</feature>
<dbReference type="AlphaFoldDB" id="A0A6P0UL79"/>
<dbReference type="NCBIfam" id="NF011398">
    <property type="entry name" value="PRK14823.1"/>
    <property type="match status" value="1"/>
</dbReference>
<dbReference type="PANTHER" id="PTHR11067:SF9">
    <property type="entry name" value="INOSINE TRIPHOSPHATE PYROPHOSPHATASE"/>
    <property type="match status" value="1"/>
</dbReference>
<dbReference type="GO" id="GO:0046872">
    <property type="term" value="F:metal ion binding"/>
    <property type="evidence" value="ECO:0007669"/>
    <property type="project" value="UniProtKB-KW"/>
</dbReference>
<feature type="binding site" evidence="10">
    <location>
        <begin position="176"/>
        <end position="177"/>
    </location>
    <ligand>
        <name>substrate</name>
    </ligand>
</feature>
<evidence type="ECO:0000313" key="13">
    <source>
        <dbReference type="Proteomes" id="UP000468443"/>
    </source>
</evidence>
<dbReference type="Gene3D" id="3.90.950.10">
    <property type="match status" value="1"/>
</dbReference>
<dbReference type="GO" id="GO:0009146">
    <property type="term" value="P:purine nucleoside triphosphate catabolic process"/>
    <property type="evidence" value="ECO:0007669"/>
    <property type="project" value="UniProtKB-UniRule"/>
</dbReference>
<comment type="subunit">
    <text evidence="2 10">Homodimer.</text>
</comment>
<evidence type="ECO:0000256" key="8">
    <source>
        <dbReference type="ARBA" id="ARBA00051875"/>
    </source>
</evidence>
<evidence type="ECO:0000256" key="3">
    <source>
        <dbReference type="ARBA" id="ARBA00022723"/>
    </source>
</evidence>
<accession>A0A6P0UL79</accession>
<feature type="binding site" evidence="10">
    <location>
        <position position="171"/>
    </location>
    <ligand>
        <name>substrate</name>
    </ligand>
</feature>
<keyword evidence="5 10" id="KW-0378">Hydrolase</keyword>
<proteinExistence type="inferred from homology"/>
<protein>
    <recommendedName>
        <fullName evidence="10">dITP/XTP pyrophosphatase</fullName>
        <ecNumber evidence="10">3.6.1.66</ecNumber>
    </recommendedName>
    <alternativeName>
        <fullName evidence="10">Non-canonical purine NTP pyrophosphatase</fullName>
    </alternativeName>
    <alternativeName>
        <fullName evidence="10">Non-standard purine NTP pyrophosphatase</fullName>
    </alternativeName>
    <alternativeName>
        <fullName evidence="10">Nucleoside-triphosphate diphosphatase</fullName>
    </alternativeName>
    <alternativeName>
        <fullName evidence="10">Nucleoside-triphosphate pyrophosphatase</fullName>
        <shortName evidence="10">NTPase</shortName>
    </alternativeName>
</protein>
<dbReference type="Proteomes" id="UP000468443">
    <property type="component" value="Unassembled WGS sequence"/>
</dbReference>
<keyword evidence="6 10" id="KW-0460">Magnesium</keyword>
<evidence type="ECO:0000256" key="7">
    <source>
        <dbReference type="ARBA" id="ARBA00023080"/>
    </source>
</evidence>
<keyword evidence="13" id="KW-1185">Reference proteome</keyword>
<dbReference type="InterPro" id="IPR029001">
    <property type="entry name" value="ITPase-like_fam"/>
</dbReference>
<reference evidence="12 13" key="1">
    <citation type="submission" date="2020-01" db="EMBL/GenBank/DDBJ databases">
        <title>Muriicola jejuensis KCTC 22299.</title>
        <authorList>
            <person name="Wang G."/>
        </authorList>
    </citation>
    <scope>NUCLEOTIDE SEQUENCE [LARGE SCALE GENOMIC DNA]</scope>
    <source>
        <strain evidence="12 13">KCTC 22299</strain>
    </source>
</reference>
<evidence type="ECO:0000256" key="9">
    <source>
        <dbReference type="ARBA" id="ARBA00052017"/>
    </source>
</evidence>
<keyword evidence="3 10" id="KW-0479">Metal-binding</keyword>
<evidence type="ECO:0000256" key="2">
    <source>
        <dbReference type="ARBA" id="ARBA00011738"/>
    </source>
</evidence>
<gene>
    <name evidence="12" type="ORF">GWK09_10745</name>
</gene>
<evidence type="ECO:0000256" key="5">
    <source>
        <dbReference type="ARBA" id="ARBA00022801"/>
    </source>
</evidence>
<evidence type="ECO:0000256" key="10">
    <source>
        <dbReference type="HAMAP-Rule" id="MF_01405"/>
    </source>
</evidence>
<dbReference type="HAMAP" id="MF_01405">
    <property type="entry name" value="Non_canon_purine_NTPase"/>
    <property type="match status" value="1"/>
</dbReference>
<dbReference type="PANTHER" id="PTHR11067">
    <property type="entry name" value="INOSINE TRIPHOSPHATE PYROPHOSPHATASE/HAM1 PROTEIN"/>
    <property type="match status" value="1"/>
</dbReference>
<dbReference type="EMBL" id="JAABOP010000002">
    <property type="protein sequence ID" value="NER10996.1"/>
    <property type="molecule type" value="Genomic_DNA"/>
</dbReference>
<comment type="cofactor">
    <cofactor evidence="10">
        <name>Mg(2+)</name>
        <dbReference type="ChEBI" id="CHEBI:18420"/>
    </cofactor>
    <text evidence="10">Binds 1 Mg(2+) ion per subunit.</text>
</comment>
<feature type="active site" description="Proton acceptor" evidence="10">
    <location>
        <position position="68"/>
    </location>
</feature>
<dbReference type="EC" id="3.6.1.66" evidence="10"/>
<dbReference type="GO" id="GO:0017111">
    <property type="term" value="F:ribonucleoside triphosphate phosphatase activity"/>
    <property type="evidence" value="ECO:0007669"/>
    <property type="project" value="InterPro"/>
</dbReference>
<dbReference type="CDD" id="cd00515">
    <property type="entry name" value="HAM1"/>
    <property type="match status" value="1"/>
</dbReference>
<evidence type="ECO:0000256" key="4">
    <source>
        <dbReference type="ARBA" id="ARBA00022741"/>
    </source>
</evidence>